<dbReference type="GO" id="GO:0004401">
    <property type="term" value="F:histidinol-phosphatase activity"/>
    <property type="evidence" value="ECO:0007669"/>
    <property type="project" value="UniProtKB-UniRule"/>
</dbReference>
<keyword evidence="5 8" id="KW-0378">Hydrolase</keyword>
<dbReference type="EMBL" id="QRMZ01000002">
    <property type="protein sequence ID" value="RHK07999.1"/>
    <property type="molecule type" value="Genomic_DNA"/>
</dbReference>
<dbReference type="InterPro" id="IPR003141">
    <property type="entry name" value="Pol/His_phosphatase_N"/>
</dbReference>
<dbReference type="PANTHER" id="PTHR21039:SF0">
    <property type="entry name" value="HISTIDINOL-PHOSPHATASE"/>
    <property type="match status" value="1"/>
</dbReference>
<dbReference type="GO" id="GO:0000105">
    <property type="term" value="P:L-histidine biosynthetic process"/>
    <property type="evidence" value="ECO:0007669"/>
    <property type="project" value="UniProtKB-UniRule"/>
</dbReference>
<dbReference type="SMART" id="SM00481">
    <property type="entry name" value="POLIIIAc"/>
    <property type="match status" value="1"/>
</dbReference>
<evidence type="ECO:0000256" key="4">
    <source>
        <dbReference type="ARBA" id="ARBA00022605"/>
    </source>
</evidence>
<sequence length="278" mass="32744">MIFTDYHVHSDYSDDSWYLMEDVVKDAIKLGLAEICFTDHVDYGVKEDWQATDTYLVGANKVVKNVYYDLYFNELARLKETYSDQIKLKTGLEFGIQMHTIPQFTRLYHSHPFDFILLSVHQVDDQEFWTGEFQKERSQQECYERYYDEMYQLVMTYKEYSVLAHMDLIRRYLDKEKDAFEQTKEQIAEILKVVIKDGKGIELNTSSHRYGISGYTPSIEILKLYRDLGGSVLTIGSDSHIPEQLGFQIKEGQDLLRSLGFTKLCTFEQMQPIFHRFA</sequence>
<reference evidence="10 11" key="1">
    <citation type="submission" date="2018-08" db="EMBL/GenBank/DDBJ databases">
        <title>A genome reference for cultivated species of the human gut microbiota.</title>
        <authorList>
            <person name="Zou Y."/>
            <person name="Xue W."/>
            <person name="Luo G."/>
        </authorList>
    </citation>
    <scope>NUCLEOTIDE SEQUENCE [LARGE SCALE GENOMIC DNA]</scope>
    <source>
        <strain evidence="10 11">AF48-16</strain>
    </source>
</reference>
<dbReference type="Gene3D" id="3.20.20.140">
    <property type="entry name" value="Metal-dependent hydrolases"/>
    <property type="match status" value="1"/>
</dbReference>
<dbReference type="Pfam" id="PF02811">
    <property type="entry name" value="PHP"/>
    <property type="match status" value="1"/>
</dbReference>
<dbReference type="GO" id="GO:0005737">
    <property type="term" value="C:cytoplasm"/>
    <property type="evidence" value="ECO:0007669"/>
    <property type="project" value="TreeGrafter"/>
</dbReference>
<comment type="catalytic activity">
    <reaction evidence="7 8">
        <text>L-histidinol phosphate + H2O = L-histidinol + phosphate</text>
        <dbReference type="Rhea" id="RHEA:14465"/>
        <dbReference type="ChEBI" id="CHEBI:15377"/>
        <dbReference type="ChEBI" id="CHEBI:43474"/>
        <dbReference type="ChEBI" id="CHEBI:57699"/>
        <dbReference type="ChEBI" id="CHEBI:57980"/>
        <dbReference type="EC" id="3.1.3.15"/>
    </reaction>
</comment>
<dbReference type="AlphaFoldDB" id="A0A415EXF7"/>
<keyword evidence="4 8" id="KW-0028">Amino-acid biosynthesis</keyword>
<evidence type="ECO:0000256" key="6">
    <source>
        <dbReference type="ARBA" id="ARBA00023102"/>
    </source>
</evidence>
<accession>A0A415EXF7</accession>
<evidence type="ECO:0000256" key="8">
    <source>
        <dbReference type="RuleBase" id="RU366003"/>
    </source>
</evidence>
<dbReference type="NCBIfam" id="TIGR01856">
    <property type="entry name" value="hisJ_fam"/>
    <property type="match status" value="1"/>
</dbReference>
<comment type="similarity">
    <text evidence="2 8">Belongs to the PHP hydrolase family. HisK subfamily.</text>
</comment>
<dbReference type="InterPro" id="IPR010140">
    <property type="entry name" value="Histidinol_P_phosphatase_HisJ"/>
</dbReference>
<dbReference type="SUPFAM" id="SSF89550">
    <property type="entry name" value="PHP domain-like"/>
    <property type="match status" value="1"/>
</dbReference>
<evidence type="ECO:0000256" key="5">
    <source>
        <dbReference type="ARBA" id="ARBA00022801"/>
    </source>
</evidence>
<evidence type="ECO:0000256" key="3">
    <source>
        <dbReference type="ARBA" id="ARBA00013085"/>
    </source>
</evidence>
<evidence type="ECO:0000256" key="1">
    <source>
        <dbReference type="ARBA" id="ARBA00004970"/>
    </source>
</evidence>
<evidence type="ECO:0000313" key="10">
    <source>
        <dbReference type="EMBL" id="RHK07999.1"/>
    </source>
</evidence>
<feature type="domain" description="Polymerase/histidinol phosphatase N-terminal" evidence="9">
    <location>
        <begin position="4"/>
        <end position="98"/>
    </location>
</feature>
<dbReference type="UniPathway" id="UPA00031">
    <property type="reaction ID" value="UER00013"/>
</dbReference>
<evidence type="ECO:0000259" key="9">
    <source>
        <dbReference type="SMART" id="SM00481"/>
    </source>
</evidence>
<dbReference type="InterPro" id="IPR016195">
    <property type="entry name" value="Pol/histidinol_Pase-like"/>
</dbReference>
<comment type="caution">
    <text evidence="10">The sequence shown here is derived from an EMBL/GenBank/DDBJ whole genome shotgun (WGS) entry which is preliminary data.</text>
</comment>
<gene>
    <name evidence="10" type="ORF">DW084_02460</name>
</gene>
<evidence type="ECO:0000313" key="11">
    <source>
        <dbReference type="Proteomes" id="UP000286288"/>
    </source>
</evidence>
<keyword evidence="6 8" id="KW-0368">Histidine biosynthesis</keyword>
<name>A0A415EXF7_ENTCA</name>
<dbReference type="Proteomes" id="UP000286288">
    <property type="component" value="Unassembled WGS sequence"/>
</dbReference>
<dbReference type="PANTHER" id="PTHR21039">
    <property type="entry name" value="HISTIDINOL PHOSPHATASE-RELATED"/>
    <property type="match status" value="1"/>
</dbReference>
<proteinExistence type="inferred from homology"/>
<evidence type="ECO:0000256" key="7">
    <source>
        <dbReference type="ARBA" id="ARBA00049158"/>
    </source>
</evidence>
<comment type="pathway">
    <text evidence="1 8">Amino-acid biosynthesis; L-histidine biosynthesis; L-histidine from 5-phospho-alpha-D-ribose 1-diphosphate: step 8/9.</text>
</comment>
<evidence type="ECO:0000256" key="2">
    <source>
        <dbReference type="ARBA" id="ARBA00009152"/>
    </source>
</evidence>
<organism evidence="10 11">
    <name type="scientific">Enterococcus casseliflavus</name>
    <name type="common">Enterococcus flavescens</name>
    <dbReference type="NCBI Taxonomy" id="37734"/>
    <lineage>
        <taxon>Bacteria</taxon>
        <taxon>Bacillati</taxon>
        <taxon>Bacillota</taxon>
        <taxon>Bacilli</taxon>
        <taxon>Lactobacillales</taxon>
        <taxon>Enterococcaceae</taxon>
        <taxon>Enterococcus</taxon>
    </lineage>
</organism>
<dbReference type="InterPro" id="IPR004013">
    <property type="entry name" value="PHP_dom"/>
</dbReference>
<protein>
    <recommendedName>
        <fullName evidence="3 8">Histidinol-phosphatase</fullName>
        <shortName evidence="8">HolPase</shortName>
        <ecNumber evidence="3 8">3.1.3.15</ecNumber>
    </recommendedName>
</protein>
<dbReference type="EC" id="3.1.3.15" evidence="3 8"/>